<organism evidence="8 9">
    <name type="scientific">Chitinophaga polysaccharea</name>
    <dbReference type="NCBI Taxonomy" id="1293035"/>
    <lineage>
        <taxon>Bacteria</taxon>
        <taxon>Pseudomonadati</taxon>
        <taxon>Bacteroidota</taxon>
        <taxon>Chitinophagia</taxon>
        <taxon>Chitinophagales</taxon>
        <taxon>Chitinophagaceae</taxon>
        <taxon>Chitinophaga</taxon>
    </lineage>
</organism>
<dbReference type="Gene3D" id="1.10.150.130">
    <property type="match status" value="1"/>
</dbReference>
<dbReference type="RefSeq" id="WP_186452534.1">
    <property type="nucleotide sequence ID" value="NZ_VIWO01000006.1"/>
</dbReference>
<keyword evidence="2" id="KW-0229">DNA integration</keyword>
<evidence type="ECO:0000313" key="9">
    <source>
        <dbReference type="Proteomes" id="UP000320811"/>
    </source>
</evidence>
<dbReference type="GO" id="GO:0006310">
    <property type="term" value="P:DNA recombination"/>
    <property type="evidence" value="ECO:0007669"/>
    <property type="project" value="UniProtKB-KW"/>
</dbReference>
<evidence type="ECO:0000313" key="8">
    <source>
        <dbReference type="EMBL" id="TWF38822.1"/>
    </source>
</evidence>
<dbReference type="PANTHER" id="PTHR30349:SF64">
    <property type="entry name" value="PROPHAGE INTEGRASE INTD-RELATED"/>
    <property type="match status" value="1"/>
</dbReference>
<dbReference type="Gene3D" id="1.10.443.10">
    <property type="entry name" value="Intergrase catalytic core"/>
    <property type="match status" value="1"/>
</dbReference>
<proteinExistence type="inferred from homology"/>
<keyword evidence="3 5" id="KW-0238">DNA-binding</keyword>
<name>A0A561PL42_9BACT</name>
<dbReference type="InterPro" id="IPR044068">
    <property type="entry name" value="CB"/>
</dbReference>
<reference evidence="8 9" key="1">
    <citation type="submission" date="2019-06" db="EMBL/GenBank/DDBJ databases">
        <title>Sorghum-associated microbial communities from plants grown in Nebraska, USA.</title>
        <authorList>
            <person name="Schachtman D."/>
        </authorList>
    </citation>
    <scope>NUCLEOTIDE SEQUENCE [LARGE SCALE GENOMIC DNA]</scope>
    <source>
        <strain evidence="8 9">1209</strain>
    </source>
</reference>
<dbReference type="AlphaFoldDB" id="A0A561PL42"/>
<sequence length="396" mass="45409">MFVLSNGYIYFSHYCDDARARVSTGIKGVKDKESINMSVLKKSEELTLARIKDAALKFEESKRIAQEPVIKTDMEAIVKKSLGKVIKNTGDIKSDFFQMLADMRSGNMLKPKTKDRFSDASITGYDQMYRYLTDYCTEKGVVLTYNINTSWILQFISWLTQKDFSKNTISTVVGNIKTFFKYMHKAGKHANRIFEDDQLILSREEADTIALTVQEIETLYRLDLPPIEDAPRDVFIFACWVGLRKKDLRAINKYKLRGKVFDVLTHKTGAKVIIPVHWMAKEIYEKYDGKMPVFDTNSLNYHIKKICKKAGMTSPELVAMTTGGIKKAEYVERYKLASIHTARRSFATNAYKAGIKSIDIMKITGHKTESAFMKYIRIDKEENAQNLAEHPFFTGD</sequence>
<keyword evidence="9" id="KW-1185">Reference proteome</keyword>
<dbReference type="InterPro" id="IPR010998">
    <property type="entry name" value="Integrase_recombinase_N"/>
</dbReference>
<dbReference type="InterPro" id="IPR050090">
    <property type="entry name" value="Tyrosine_recombinase_XerCD"/>
</dbReference>
<evidence type="ECO:0000259" key="6">
    <source>
        <dbReference type="PROSITE" id="PS51898"/>
    </source>
</evidence>
<dbReference type="GO" id="GO:0015074">
    <property type="term" value="P:DNA integration"/>
    <property type="evidence" value="ECO:0007669"/>
    <property type="project" value="UniProtKB-KW"/>
</dbReference>
<dbReference type="InterPro" id="IPR011010">
    <property type="entry name" value="DNA_brk_join_enz"/>
</dbReference>
<dbReference type="PANTHER" id="PTHR30349">
    <property type="entry name" value="PHAGE INTEGRASE-RELATED"/>
    <property type="match status" value="1"/>
</dbReference>
<evidence type="ECO:0000256" key="5">
    <source>
        <dbReference type="PROSITE-ProRule" id="PRU01248"/>
    </source>
</evidence>
<dbReference type="InterPro" id="IPR013762">
    <property type="entry name" value="Integrase-like_cat_sf"/>
</dbReference>
<evidence type="ECO:0000256" key="2">
    <source>
        <dbReference type="ARBA" id="ARBA00022908"/>
    </source>
</evidence>
<dbReference type="InterPro" id="IPR002104">
    <property type="entry name" value="Integrase_catalytic"/>
</dbReference>
<dbReference type="PROSITE" id="PS51900">
    <property type="entry name" value="CB"/>
    <property type="match status" value="1"/>
</dbReference>
<evidence type="ECO:0000256" key="1">
    <source>
        <dbReference type="ARBA" id="ARBA00008857"/>
    </source>
</evidence>
<dbReference type="InterPro" id="IPR025269">
    <property type="entry name" value="SAM-like_dom"/>
</dbReference>
<dbReference type="Proteomes" id="UP000320811">
    <property type="component" value="Unassembled WGS sequence"/>
</dbReference>
<dbReference type="Pfam" id="PF13102">
    <property type="entry name" value="Phage_int_SAM_5"/>
    <property type="match status" value="1"/>
</dbReference>
<comment type="caution">
    <text evidence="8">The sequence shown here is derived from an EMBL/GenBank/DDBJ whole genome shotgun (WGS) entry which is preliminary data.</text>
</comment>
<dbReference type="SUPFAM" id="SSF56349">
    <property type="entry name" value="DNA breaking-rejoining enzymes"/>
    <property type="match status" value="1"/>
</dbReference>
<comment type="similarity">
    <text evidence="1">Belongs to the 'phage' integrase family.</text>
</comment>
<evidence type="ECO:0000256" key="4">
    <source>
        <dbReference type="ARBA" id="ARBA00023172"/>
    </source>
</evidence>
<keyword evidence="4" id="KW-0233">DNA recombination</keyword>
<dbReference type="PROSITE" id="PS51898">
    <property type="entry name" value="TYR_RECOMBINASE"/>
    <property type="match status" value="1"/>
</dbReference>
<dbReference type="EMBL" id="VIWO01000006">
    <property type="protein sequence ID" value="TWF38822.1"/>
    <property type="molecule type" value="Genomic_DNA"/>
</dbReference>
<gene>
    <name evidence="8" type="ORF">FHW36_10643</name>
</gene>
<protein>
    <submittedName>
        <fullName evidence="8">Site-specific recombinase XerD</fullName>
    </submittedName>
</protein>
<feature type="domain" description="Core-binding (CB)" evidence="7">
    <location>
        <begin position="87"/>
        <end position="184"/>
    </location>
</feature>
<evidence type="ECO:0000256" key="3">
    <source>
        <dbReference type="ARBA" id="ARBA00023125"/>
    </source>
</evidence>
<dbReference type="GO" id="GO:0003677">
    <property type="term" value="F:DNA binding"/>
    <property type="evidence" value="ECO:0007669"/>
    <property type="project" value="UniProtKB-UniRule"/>
</dbReference>
<evidence type="ECO:0000259" key="7">
    <source>
        <dbReference type="PROSITE" id="PS51900"/>
    </source>
</evidence>
<dbReference type="Pfam" id="PF00589">
    <property type="entry name" value="Phage_integrase"/>
    <property type="match status" value="1"/>
</dbReference>
<feature type="domain" description="Tyr recombinase" evidence="6">
    <location>
        <begin position="206"/>
        <end position="388"/>
    </location>
</feature>
<accession>A0A561PL42</accession>